<evidence type="ECO:0000313" key="2">
    <source>
        <dbReference type="Proteomes" id="UP001396898"/>
    </source>
</evidence>
<proteinExistence type="predicted"/>
<dbReference type="PANTHER" id="PTHR38116">
    <property type="entry name" value="CHROMOSOME 7, WHOLE GENOME SHOTGUN SEQUENCE"/>
    <property type="match status" value="1"/>
</dbReference>
<protein>
    <recommendedName>
        <fullName evidence="3">BZIP domain-containing protein</fullName>
    </recommendedName>
</protein>
<reference evidence="1 2" key="1">
    <citation type="submission" date="2023-01" db="EMBL/GenBank/DDBJ databases">
        <title>Analysis of 21 Apiospora genomes using comparative genomics revels a genus with tremendous synthesis potential of carbohydrate active enzymes and secondary metabolites.</title>
        <authorList>
            <person name="Sorensen T."/>
        </authorList>
    </citation>
    <scope>NUCLEOTIDE SEQUENCE [LARGE SCALE GENOMIC DNA]</scope>
    <source>
        <strain evidence="1 2">CBS 20057</strain>
    </source>
</reference>
<name>A0ABR1STN9_9PEZI</name>
<keyword evidence="2" id="KW-1185">Reference proteome</keyword>
<organism evidence="1 2">
    <name type="scientific">Apiospora marii</name>
    <dbReference type="NCBI Taxonomy" id="335849"/>
    <lineage>
        <taxon>Eukaryota</taxon>
        <taxon>Fungi</taxon>
        <taxon>Dikarya</taxon>
        <taxon>Ascomycota</taxon>
        <taxon>Pezizomycotina</taxon>
        <taxon>Sordariomycetes</taxon>
        <taxon>Xylariomycetidae</taxon>
        <taxon>Amphisphaeriales</taxon>
        <taxon>Apiosporaceae</taxon>
        <taxon>Apiospora</taxon>
    </lineage>
</organism>
<evidence type="ECO:0008006" key="3">
    <source>
        <dbReference type="Google" id="ProtNLM"/>
    </source>
</evidence>
<dbReference type="PANTHER" id="PTHR38116:SF5">
    <property type="entry name" value="BZIP DOMAIN-CONTAINING PROTEIN"/>
    <property type="match status" value="1"/>
</dbReference>
<dbReference type="Proteomes" id="UP001396898">
    <property type="component" value="Unassembled WGS sequence"/>
</dbReference>
<dbReference type="EMBL" id="JAQQWI010000002">
    <property type="protein sequence ID" value="KAK8037690.1"/>
    <property type="molecule type" value="Genomic_DNA"/>
</dbReference>
<gene>
    <name evidence="1" type="ORF">PG991_001036</name>
</gene>
<dbReference type="InterPro" id="IPR021833">
    <property type="entry name" value="DUF3425"/>
</dbReference>
<accession>A0ABR1STN9</accession>
<sequence>MIGVQQSADATDLRIELAPMPQLAEAKSRNDDWTGTKDAALRRRAQTRLNTRAYRKRKALEKQSQSTTTKTPIKSEELVECWDIEQQCVSLVPVSRTKQLYNAKDPLLLLDNKNEPRNLKVLFPLCPDHLITLLQFNVLRALSVNRTLISGILATPLDCSEETIHVLSCPATTTLLPPSLLPTTLQQTVLHGEWIDIFPCPAARDRMILAAAAGAFDEDELWADTVGGLYEGFPDDEMSEGFLRKWGWLCAGAVSDALEATNRWRGKRGEEPFGREIIGAAPVAV</sequence>
<comment type="caution">
    <text evidence="1">The sequence shown here is derived from an EMBL/GenBank/DDBJ whole genome shotgun (WGS) entry which is preliminary data.</text>
</comment>
<evidence type="ECO:0000313" key="1">
    <source>
        <dbReference type="EMBL" id="KAK8037690.1"/>
    </source>
</evidence>
<dbReference type="Pfam" id="PF11905">
    <property type="entry name" value="DUF3425"/>
    <property type="match status" value="1"/>
</dbReference>